<protein>
    <submittedName>
        <fullName evidence="3">Excalibur calcium-binding domain-containing protein</fullName>
    </submittedName>
</protein>
<dbReference type="STRING" id="79883.GCA_001636495_04325"/>
<gene>
    <name evidence="3" type="ORF">FZC76_20695</name>
</gene>
<dbReference type="OrthoDB" id="4376109at2"/>
<proteinExistence type="predicted"/>
<reference evidence="3 4" key="1">
    <citation type="submission" date="2019-08" db="EMBL/GenBank/DDBJ databases">
        <title>Bacillus genomes from the desert of Cuatro Cienegas, Coahuila.</title>
        <authorList>
            <person name="Olmedo-Alvarez G."/>
        </authorList>
    </citation>
    <scope>NUCLEOTIDE SEQUENCE [LARGE SCALE GENOMIC DNA]</scope>
    <source>
        <strain evidence="3 4">CH28_1T</strain>
    </source>
</reference>
<comment type="caution">
    <text evidence="3">The sequence shown here is derived from an EMBL/GenBank/DDBJ whole genome shotgun (WGS) entry which is preliminary data.</text>
</comment>
<dbReference type="Pfam" id="PF05901">
    <property type="entry name" value="Excalibur"/>
    <property type="match status" value="1"/>
</dbReference>
<feature type="region of interest" description="Disordered" evidence="1">
    <location>
        <begin position="98"/>
        <end position="123"/>
    </location>
</feature>
<feature type="compositionally biased region" description="Basic and acidic residues" evidence="1">
    <location>
        <begin position="37"/>
        <end position="61"/>
    </location>
</feature>
<feature type="region of interest" description="Disordered" evidence="1">
    <location>
        <begin position="29"/>
        <end position="61"/>
    </location>
</feature>
<evidence type="ECO:0000259" key="2">
    <source>
        <dbReference type="SMART" id="SM00894"/>
    </source>
</evidence>
<feature type="domain" description="Excalibur calcium-binding" evidence="2">
    <location>
        <begin position="86"/>
        <end position="122"/>
    </location>
</feature>
<dbReference type="EMBL" id="VTEV01000012">
    <property type="protein sequence ID" value="TYS62523.1"/>
    <property type="molecule type" value="Genomic_DNA"/>
</dbReference>
<dbReference type="AlphaFoldDB" id="A0A5D4SGZ5"/>
<accession>A0A5D4SGZ5</accession>
<feature type="compositionally biased region" description="Basic and acidic residues" evidence="1">
    <location>
        <begin position="111"/>
        <end position="123"/>
    </location>
</feature>
<dbReference type="PROSITE" id="PS51257">
    <property type="entry name" value="PROKAR_LIPOPROTEIN"/>
    <property type="match status" value="1"/>
</dbReference>
<evidence type="ECO:0000313" key="3">
    <source>
        <dbReference type="EMBL" id="TYS62523.1"/>
    </source>
</evidence>
<organism evidence="3 4">
    <name type="scientific">Sutcliffiella horikoshii</name>
    <dbReference type="NCBI Taxonomy" id="79883"/>
    <lineage>
        <taxon>Bacteria</taxon>
        <taxon>Bacillati</taxon>
        <taxon>Bacillota</taxon>
        <taxon>Bacilli</taxon>
        <taxon>Bacillales</taxon>
        <taxon>Bacillaceae</taxon>
        <taxon>Sutcliffiella</taxon>
    </lineage>
</organism>
<name>A0A5D4SGZ5_9BACI</name>
<sequence length="123" mass="13243">MILGDRELKKYLVGLSSLFLIISLVACSSESSNTSQVEEKIEEKRSEDKAEAEAAAKAEAEAAAKAEAEAAAKAEAEAPSSSGVEVFANCTELRKKYPNGVASDHPAYQPKMDRDKDNFACER</sequence>
<dbReference type="InterPro" id="IPR008613">
    <property type="entry name" value="Excalibur_Ca-bd_domain"/>
</dbReference>
<dbReference type="SMART" id="SM00894">
    <property type="entry name" value="Excalibur"/>
    <property type="match status" value="1"/>
</dbReference>
<evidence type="ECO:0000256" key="1">
    <source>
        <dbReference type="SAM" id="MobiDB-lite"/>
    </source>
</evidence>
<evidence type="ECO:0000313" key="4">
    <source>
        <dbReference type="Proteomes" id="UP000322524"/>
    </source>
</evidence>
<dbReference type="Proteomes" id="UP000322524">
    <property type="component" value="Unassembled WGS sequence"/>
</dbReference>